<organism evidence="2">
    <name type="scientific">Cacopsylla melanoneura</name>
    <dbReference type="NCBI Taxonomy" id="428564"/>
    <lineage>
        <taxon>Eukaryota</taxon>
        <taxon>Metazoa</taxon>
        <taxon>Ecdysozoa</taxon>
        <taxon>Arthropoda</taxon>
        <taxon>Hexapoda</taxon>
        <taxon>Insecta</taxon>
        <taxon>Pterygota</taxon>
        <taxon>Neoptera</taxon>
        <taxon>Paraneoptera</taxon>
        <taxon>Hemiptera</taxon>
        <taxon>Sternorrhyncha</taxon>
        <taxon>Psylloidea</taxon>
        <taxon>Psyllidae</taxon>
        <taxon>Psyllinae</taxon>
        <taxon>Cacopsylla</taxon>
    </lineage>
</organism>
<dbReference type="EMBL" id="HBUF01387337">
    <property type="protein sequence ID" value="CAG6732608.1"/>
    <property type="molecule type" value="Transcribed_RNA"/>
</dbReference>
<accession>A0A8D8YPD1</accession>
<feature type="signal peptide" evidence="1">
    <location>
        <begin position="1"/>
        <end position="21"/>
    </location>
</feature>
<reference evidence="2" key="1">
    <citation type="submission" date="2021-05" db="EMBL/GenBank/DDBJ databases">
        <authorList>
            <person name="Alioto T."/>
            <person name="Alioto T."/>
            <person name="Gomez Garrido J."/>
        </authorList>
    </citation>
    <scope>NUCLEOTIDE SEQUENCE</scope>
</reference>
<feature type="chain" id="PRO_5034262445" evidence="1">
    <location>
        <begin position="22"/>
        <end position="113"/>
    </location>
</feature>
<keyword evidence="1" id="KW-0732">Signal</keyword>
<name>A0A8D8YPD1_9HEMI</name>
<dbReference type="AlphaFoldDB" id="A0A8D8YPD1"/>
<evidence type="ECO:0000313" key="2">
    <source>
        <dbReference type="EMBL" id="CAG6732608.1"/>
    </source>
</evidence>
<sequence>MIPLWSLLSFLFVLGTAMAGADDPKEMSSIGQPAIPRNQNQPLVRRGYGSAGLFAGGYLGYKVAKDYYKSTKYYYNPYYPYGMMGGMPGYPPGMMGGMPKMFATLIERSKKLT</sequence>
<evidence type="ECO:0000256" key="1">
    <source>
        <dbReference type="SAM" id="SignalP"/>
    </source>
</evidence>
<protein>
    <submittedName>
        <fullName evidence="2">Uncharacterized protein</fullName>
    </submittedName>
</protein>
<proteinExistence type="predicted"/>